<feature type="non-terminal residue" evidence="7">
    <location>
        <position position="1"/>
    </location>
</feature>
<feature type="region of interest" description="Disordered" evidence="4">
    <location>
        <begin position="416"/>
        <end position="528"/>
    </location>
</feature>
<evidence type="ECO:0000313" key="7">
    <source>
        <dbReference type="EMBL" id="CAD7638275.1"/>
    </source>
</evidence>
<name>A0A7R9LAW6_9ACAR</name>
<dbReference type="InterPro" id="IPR032710">
    <property type="entry name" value="NTF2-like_dom_sf"/>
</dbReference>
<evidence type="ECO:0000256" key="4">
    <source>
        <dbReference type="SAM" id="MobiDB-lite"/>
    </source>
</evidence>
<keyword evidence="8" id="KW-1185">Reference proteome</keyword>
<dbReference type="SUPFAM" id="SSF54928">
    <property type="entry name" value="RNA-binding domain, RBD"/>
    <property type="match status" value="1"/>
</dbReference>
<evidence type="ECO:0000256" key="3">
    <source>
        <dbReference type="PROSITE-ProRule" id="PRU00176"/>
    </source>
</evidence>
<gene>
    <name evidence="7" type="ORF">OSB1V03_LOCUS17309</name>
</gene>
<dbReference type="OrthoDB" id="339151at2759"/>
<dbReference type="Pfam" id="PF02136">
    <property type="entry name" value="NTF2"/>
    <property type="match status" value="1"/>
</dbReference>
<protein>
    <submittedName>
        <fullName evidence="7">Uncharacterized protein</fullName>
    </submittedName>
</protein>
<evidence type="ECO:0000259" key="6">
    <source>
        <dbReference type="PROSITE" id="PS50177"/>
    </source>
</evidence>
<dbReference type="SUPFAM" id="SSF54427">
    <property type="entry name" value="NTF2-like"/>
    <property type="match status" value="1"/>
</dbReference>
<feature type="domain" description="RRM" evidence="5">
    <location>
        <begin position="332"/>
        <end position="419"/>
    </location>
</feature>
<evidence type="ECO:0000256" key="1">
    <source>
        <dbReference type="ARBA" id="ARBA00004210"/>
    </source>
</evidence>
<dbReference type="InterPro" id="IPR018222">
    <property type="entry name" value="Nuclear_transport_factor_2_euk"/>
</dbReference>
<evidence type="ECO:0000313" key="8">
    <source>
        <dbReference type="Proteomes" id="UP000759131"/>
    </source>
</evidence>
<dbReference type="SMART" id="SM00360">
    <property type="entry name" value="RRM"/>
    <property type="match status" value="1"/>
</dbReference>
<feature type="compositionally biased region" description="Gly residues" evidence="4">
    <location>
        <begin position="443"/>
        <end position="452"/>
    </location>
</feature>
<reference evidence="7" key="1">
    <citation type="submission" date="2020-11" db="EMBL/GenBank/DDBJ databases">
        <authorList>
            <person name="Tran Van P."/>
        </authorList>
    </citation>
    <scope>NUCLEOTIDE SEQUENCE</scope>
</reference>
<dbReference type="GO" id="GO:0003729">
    <property type="term" value="F:mRNA binding"/>
    <property type="evidence" value="ECO:0007669"/>
    <property type="project" value="TreeGrafter"/>
</dbReference>
<feature type="compositionally biased region" description="Gly residues" evidence="4">
    <location>
        <begin position="489"/>
        <end position="513"/>
    </location>
</feature>
<dbReference type="PROSITE" id="PS50177">
    <property type="entry name" value="NTF2_DOMAIN"/>
    <property type="match status" value="1"/>
</dbReference>
<comment type="subcellular location">
    <subcellularLocation>
        <location evidence="1">Cytoplasm</location>
        <location evidence="1">Stress granule</location>
    </subcellularLocation>
</comment>
<dbReference type="Gene3D" id="3.30.70.330">
    <property type="match status" value="1"/>
</dbReference>
<feature type="compositionally biased region" description="Low complexity" evidence="4">
    <location>
        <begin position="514"/>
        <end position="528"/>
    </location>
</feature>
<dbReference type="Gene3D" id="3.10.450.50">
    <property type="match status" value="1"/>
</dbReference>
<dbReference type="InterPro" id="IPR035979">
    <property type="entry name" value="RBD_domain_sf"/>
</dbReference>
<dbReference type="EMBL" id="CAJPIZ010020626">
    <property type="protein sequence ID" value="CAG2117356.1"/>
    <property type="molecule type" value="Genomic_DNA"/>
</dbReference>
<dbReference type="InterPro" id="IPR012677">
    <property type="entry name" value="Nucleotide-bd_a/b_plait_sf"/>
</dbReference>
<dbReference type="Proteomes" id="UP000759131">
    <property type="component" value="Unassembled WGS sequence"/>
</dbReference>
<dbReference type="InterPro" id="IPR000504">
    <property type="entry name" value="RRM_dom"/>
</dbReference>
<dbReference type="Pfam" id="PF00076">
    <property type="entry name" value="RRM_1"/>
    <property type="match status" value="1"/>
</dbReference>
<evidence type="ECO:0000256" key="2">
    <source>
        <dbReference type="ARBA" id="ARBA00022884"/>
    </source>
</evidence>
<feature type="region of interest" description="Disordered" evidence="4">
    <location>
        <begin position="211"/>
        <end position="322"/>
    </location>
</feature>
<evidence type="ECO:0000259" key="5">
    <source>
        <dbReference type="PROSITE" id="PS50102"/>
    </source>
</evidence>
<feature type="compositionally biased region" description="Basic and acidic residues" evidence="4">
    <location>
        <begin position="51"/>
        <end position="65"/>
    </location>
</feature>
<dbReference type="PROSITE" id="PS50102">
    <property type="entry name" value="RRM"/>
    <property type="match status" value="1"/>
</dbReference>
<dbReference type="PANTHER" id="PTHR10693">
    <property type="entry name" value="RAS GTPASE-ACTIVATING PROTEIN-BINDING PROTEIN"/>
    <property type="match status" value="1"/>
</dbReference>
<dbReference type="GO" id="GO:1990904">
    <property type="term" value="C:ribonucleoprotein complex"/>
    <property type="evidence" value="ECO:0007669"/>
    <property type="project" value="TreeGrafter"/>
</dbReference>
<sequence>VSGELSNDGQPMRKFLQTFVLAPQSSTKYYVKNDIFRYQDDIFVDDDDYPDVDKSSDTVGLDKPEVPSLKPVDTRDGPILSTPSATTTGGDVRELNPVAPTGGNAVIGGTDSSATDLYGNTNGSLHDAVDPHVESNEVSEEKVNELNRTDTIESEPYLTANDDNTSASPLPALSEVTVKSYANMVKNPNYIPTYASQSAYQPSKVLETTTAPALSAGPPFPRPVESSPIPPMSATTVGNNNFNAPINTASSVTGKPPNNLNNNAGGNNTGSGGPPRGVDPRDQRPGRPIRNPQPYNRRTDSREMTPGRSGPSGDSDSADGEYREKKQFPDENQVFVGNLPHNIVAEEDLRKLFLKYGNIVDVRINRQNQNRGPTTPNPNLKTPNYGFVTFESPDIVQNILRQKPIYFDNHRFNVEEKRSQTGRGSMGYDRNFNRGSGPPMRMEGGGGGGGRPNDGRPPGVGPGMDPNRMRPSNDRMGGGNPRPRNQYNSGGGGIGGPRGPGGPGSGGPGGGGYNRNNSFNNNNNRQPR</sequence>
<feature type="compositionally biased region" description="Polar residues" evidence="4">
    <location>
        <begin position="233"/>
        <end position="253"/>
    </location>
</feature>
<dbReference type="GO" id="GO:0005829">
    <property type="term" value="C:cytosol"/>
    <property type="evidence" value="ECO:0007669"/>
    <property type="project" value="TreeGrafter"/>
</dbReference>
<dbReference type="PANTHER" id="PTHR10693:SF20">
    <property type="entry name" value="AT27578P"/>
    <property type="match status" value="1"/>
</dbReference>
<proteinExistence type="predicted"/>
<dbReference type="GO" id="GO:0010494">
    <property type="term" value="C:cytoplasmic stress granule"/>
    <property type="evidence" value="ECO:0007669"/>
    <property type="project" value="UniProtKB-SubCell"/>
</dbReference>
<organism evidence="7">
    <name type="scientific">Medioppia subpectinata</name>
    <dbReference type="NCBI Taxonomy" id="1979941"/>
    <lineage>
        <taxon>Eukaryota</taxon>
        <taxon>Metazoa</taxon>
        <taxon>Ecdysozoa</taxon>
        <taxon>Arthropoda</taxon>
        <taxon>Chelicerata</taxon>
        <taxon>Arachnida</taxon>
        <taxon>Acari</taxon>
        <taxon>Acariformes</taxon>
        <taxon>Sarcoptiformes</taxon>
        <taxon>Oribatida</taxon>
        <taxon>Brachypylina</taxon>
        <taxon>Oppioidea</taxon>
        <taxon>Oppiidae</taxon>
        <taxon>Medioppia</taxon>
    </lineage>
</organism>
<dbReference type="AlphaFoldDB" id="A0A7R9LAW6"/>
<accession>A0A7R9LAW6</accession>
<dbReference type="InterPro" id="IPR039539">
    <property type="entry name" value="Ras_GTPase_bind_prot"/>
</dbReference>
<dbReference type="InterPro" id="IPR002075">
    <property type="entry name" value="NTF2_dom"/>
</dbReference>
<feature type="domain" description="NTF2" evidence="6">
    <location>
        <begin position="1"/>
        <end position="38"/>
    </location>
</feature>
<feature type="compositionally biased region" description="Low complexity" evidence="4">
    <location>
        <begin position="254"/>
        <end position="266"/>
    </location>
</feature>
<keyword evidence="2 3" id="KW-0694">RNA-binding</keyword>
<feature type="region of interest" description="Disordered" evidence="4">
    <location>
        <begin position="46"/>
        <end position="99"/>
    </location>
</feature>
<dbReference type="EMBL" id="OC875201">
    <property type="protein sequence ID" value="CAD7638275.1"/>
    <property type="molecule type" value="Genomic_DNA"/>
</dbReference>